<gene>
    <name evidence="2" type="ORF">GCM10010319_40500</name>
</gene>
<evidence type="ECO:0000256" key="1">
    <source>
        <dbReference type="SAM" id="SignalP"/>
    </source>
</evidence>
<keyword evidence="1" id="KW-0732">Signal</keyword>
<dbReference type="PROSITE" id="PS51257">
    <property type="entry name" value="PROKAR_LIPOPROTEIN"/>
    <property type="match status" value="1"/>
</dbReference>
<sequence length="134" mass="14479">MRDPARKTPKRTLPTAACALLFATALATGCSDSGDEGVSAATHTDPPVQVCAKLISYWAGEDLTGGHWAGLDWEQKGLSNDQYVIYDDIVRAARTEQQQHGTTAARKLIERQAQQRCAAADGATHSSENWRPPT</sequence>
<organism evidence="2 3">
    <name type="scientific">Streptomyces blastmyceticus</name>
    <dbReference type="NCBI Taxonomy" id="68180"/>
    <lineage>
        <taxon>Bacteria</taxon>
        <taxon>Bacillati</taxon>
        <taxon>Actinomycetota</taxon>
        <taxon>Actinomycetes</taxon>
        <taxon>Kitasatosporales</taxon>
        <taxon>Streptomycetaceae</taxon>
        <taxon>Streptomyces</taxon>
    </lineage>
</organism>
<protein>
    <recommendedName>
        <fullName evidence="4">Lipoprotein</fullName>
    </recommendedName>
</protein>
<feature type="signal peptide" evidence="1">
    <location>
        <begin position="1"/>
        <end position="27"/>
    </location>
</feature>
<evidence type="ECO:0000313" key="3">
    <source>
        <dbReference type="Proteomes" id="UP001500063"/>
    </source>
</evidence>
<keyword evidence="3" id="KW-1185">Reference proteome</keyword>
<comment type="caution">
    <text evidence="2">The sequence shown here is derived from an EMBL/GenBank/DDBJ whole genome shotgun (WGS) entry which is preliminary data.</text>
</comment>
<name>A0ABN0XA07_9ACTN</name>
<evidence type="ECO:0008006" key="4">
    <source>
        <dbReference type="Google" id="ProtNLM"/>
    </source>
</evidence>
<dbReference type="RefSeq" id="WP_344119606.1">
    <property type="nucleotide sequence ID" value="NZ_BAAABW010000022.1"/>
</dbReference>
<dbReference type="EMBL" id="BAAABW010000022">
    <property type="protein sequence ID" value="GAA0359013.1"/>
    <property type="molecule type" value="Genomic_DNA"/>
</dbReference>
<feature type="chain" id="PRO_5045154083" description="Lipoprotein" evidence="1">
    <location>
        <begin position="28"/>
        <end position="134"/>
    </location>
</feature>
<reference evidence="2 3" key="1">
    <citation type="journal article" date="2019" name="Int. J. Syst. Evol. Microbiol.">
        <title>The Global Catalogue of Microorganisms (GCM) 10K type strain sequencing project: providing services to taxonomists for standard genome sequencing and annotation.</title>
        <authorList>
            <consortium name="The Broad Institute Genomics Platform"/>
            <consortium name="The Broad Institute Genome Sequencing Center for Infectious Disease"/>
            <person name="Wu L."/>
            <person name="Ma J."/>
        </authorList>
    </citation>
    <scope>NUCLEOTIDE SEQUENCE [LARGE SCALE GENOMIC DNA]</scope>
    <source>
        <strain evidence="2 3">JCM 4565</strain>
    </source>
</reference>
<dbReference type="Proteomes" id="UP001500063">
    <property type="component" value="Unassembled WGS sequence"/>
</dbReference>
<proteinExistence type="predicted"/>
<evidence type="ECO:0000313" key="2">
    <source>
        <dbReference type="EMBL" id="GAA0359013.1"/>
    </source>
</evidence>
<accession>A0ABN0XA07</accession>